<dbReference type="InterPro" id="IPR056475">
    <property type="entry name" value="GBD_Hemicentin/VWA7"/>
</dbReference>
<feature type="chain" id="PRO_5043807198" description="von Willebrand factor A domain-containing protein 7" evidence="7">
    <location>
        <begin position="20"/>
        <end position="1347"/>
    </location>
</feature>
<evidence type="ECO:0000259" key="9">
    <source>
        <dbReference type="Pfam" id="PF23619"/>
    </source>
</evidence>
<gene>
    <name evidence="12" type="ORF">PMEA_00016881</name>
</gene>
<dbReference type="Gene3D" id="3.40.50.410">
    <property type="entry name" value="von Willebrand factor, type A domain"/>
    <property type="match status" value="1"/>
</dbReference>
<feature type="signal peptide" evidence="7">
    <location>
        <begin position="1"/>
        <end position="19"/>
    </location>
</feature>
<evidence type="ECO:0000313" key="13">
    <source>
        <dbReference type="Proteomes" id="UP001159428"/>
    </source>
</evidence>
<feature type="domain" description="Hemicentin-1-like von Willebrand factor A" evidence="10">
    <location>
        <begin position="325"/>
        <end position="495"/>
    </location>
</feature>
<evidence type="ECO:0000259" key="10">
    <source>
        <dbReference type="Pfam" id="PF25106"/>
    </source>
</evidence>
<comment type="caution">
    <text evidence="12">The sequence shown here is derived from an EMBL/GenBank/DDBJ whole genome shotgun (WGS) entry which is preliminary data.</text>
</comment>
<feature type="region of interest" description="Disordered" evidence="5">
    <location>
        <begin position="254"/>
        <end position="273"/>
    </location>
</feature>
<keyword evidence="6" id="KW-0812">Transmembrane</keyword>
<sequence length="1347" mass="149318">MAFARGLVVLLTFFTISEAFFSSATLDVDSESAVQTRDHDLITKLGLFRCLVEFVKDNPRYVHEKMVKDFEDLQRITVTADDPKTVQRLISVMVSKMRLQNALTEIQSSNAEVNSAPLKMVASAHFSGEQFKDGAKRLYELNSEIITTLLKSVKYEHARQLVGQYLHTLQDFYSHSNWVELGHSVRKFSFSSNQADLFSPQFLAKPNEATCVPCQSTAGQEDDCDNNLITNKITSGYYGGQDITKPTNVSKCSHGGILDSSRGKGTRGGINKESASRKLSPHYKFHALAAEHAIEATKQFFENLRAVVGDKTFARFLNLQAVRTLALVIDDTGSMGEEIKSVKKLSINFVQKTKNPTANMAFMYILVPFNDPRVGPVTATSDANEVIEAVNSLEANKGGDCPEQGMTGLYKALLQSVQDSVIHYFSDADVKDFELAQVVLILAKQKRVKINFILSGRCRFSRRRRSTREEPRLGSQDLFRSLAAATGGQVLKTKKNKVSVLVDIIGSKSYASDNRDLTEVILLHVSSDSKQDEEDTPFMIDVDNTLKDVLIVLSAEGDLGITLLNPTDDQPLKAAIHSQFDHIHVTEVKKFHGGQLMIRVRCTGPYSLQVTGRSVLDFTNQLSSVENLESGERKQLFGSPVKGQTLLLTLAFTKPELIKEVNSLSLINSSGVEMESFTVKKGKEIHRDSLHVLFAPSFERFRFQLNGKTTEGFTLRRIKPTEIKTEEVQLDLNDRTLNSSRRIIPNVTSKIKLKITNMGNSENFTLKAMDDLGFIQSVEPHNCFVAAKDTAEFSLIVKAPANATKGETSTVTVYASPTSSESPSNYMVFYVSVKEIESIFPPKCEVTNQIEKCDPVYHLSNCSTITWKSYINIYSPGKQLLAVTSKDLELGQLNVSPYETGMFNSSVSGVYTSTCCHPTASIIVVDQNGNTAVCELSAMKPIINIKPNIKFSEQNVLVGKKSKLEFNITNLGTKSSFSLQVSDSEYCIGFVTPININMDHKEVVRCEVVLIGSKKTGSNKTSLLVDAVPLAADIDATEIRLLEVDVIVEAEATGPSLGWNVTADLDHIPYLIIHYGDEEELLFQVKNHGQTGTFNFIASRSNNVYLRFVPNPVNLDNSETTVLKLVMNTKQNRPSEEEIVVSALPNWSSKMIKLFSKKVQVIPALKSVVSSGKVLMSTGAIVSETFTVINVGRRQHFTFKVSCPGTLTCHVTPDEVVLKQNESIVANLTVESSTTTELDTMEVKVMALSSSSKNSTAGYLIFTLETTVKDHIIAKETKEKDKMGFITILVIILSCVLIFALCLLAMCCYRRKRGSWNVWKTKSNQQKQRVKVELSTTDDNAEKTEMV</sequence>
<dbReference type="PANTHER" id="PTHR14905:SF7">
    <property type="entry name" value="VON WILLEBRAND FACTOR A DOMAIN-CONTAINING PROTEIN 7"/>
    <property type="match status" value="1"/>
</dbReference>
<evidence type="ECO:0000256" key="5">
    <source>
        <dbReference type="SAM" id="MobiDB-lite"/>
    </source>
</evidence>
<comment type="subcellular location">
    <subcellularLocation>
        <location evidence="1">Secreted</location>
    </subcellularLocation>
</comment>
<accession>A0AAU9VUK5</accession>
<dbReference type="InterPro" id="IPR052577">
    <property type="entry name" value="VWA7"/>
</dbReference>
<evidence type="ECO:0000256" key="6">
    <source>
        <dbReference type="SAM" id="Phobius"/>
    </source>
</evidence>
<evidence type="ECO:0008006" key="14">
    <source>
        <dbReference type="Google" id="ProtNLM"/>
    </source>
</evidence>
<dbReference type="Proteomes" id="UP001159428">
    <property type="component" value="Unassembled WGS sequence"/>
</dbReference>
<dbReference type="GO" id="GO:0005576">
    <property type="term" value="C:extracellular region"/>
    <property type="evidence" value="ECO:0007669"/>
    <property type="project" value="UniProtKB-SubCell"/>
</dbReference>
<evidence type="ECO:0000256" key="2">
    <source>
        <dbReference type="ARBA" id="ARBA00022525"/>
    </source>
</evidence>
<feature type="domain" description="VWA7 N-terminal" evidence="11">
    <location>
        <begin position="92"/>
        <end position="313"/>
    </location>
</feature>
<feature type="transmembrane region" description="Helical" evidence="6">
    <location>
        <begin position="1283"/>
        <end position="1309"/>
    </location>
</feature>
<keyword evidence="6" id="KW-1133">Transmembrane helix</keyword>
<organism evidence="12 13">
    <name type="scientific">Pocillopora meandrina</name>
    <dbReference type="NCBI Taxonomy" id="46732"/>
    <lineage>
        <taxon>Eukaryota</taxon>
        <taxon>Metazoa</taxon>
        <taxon>Cnidaria</taxon>
        <taxon>Anthozoa</taxon>
        <taxon>Hexacorallia</taxon>
        <taxon>Scleractinia</taxon>
        <taxon>Astrocoeniina</taxon>
        <taxon>Pocilloporidae</taxon>
        <taxon>Pocillopora</taxon>
    </lineage>
</organism>
<dbReference type="PANTHER" id="PTHR14905">
    <property type="entry name" value="NG37"/>
    <property type="match status" value="1"/>
</dbReference>
<dbReference type="Pfam" id="PF23619">
    <property type="entry name" value="Ig_VWA7"/>
    <property type="match status" value="1"/>
</dbReference>
<evidence type="ECO:0000256" key="4">
    <source>
        <dbReference type="ARBA" id="ARBA00023180"/>
    </source>
</evidence>
<dbReference type="Pfam" id="PF25106">
    <property type="entry name" value="VWA_4"/>
    <property type="match status" value="1"/>
</dbReference>
<dbReference type="Pfam" id="PF23560">
    <property type="entry name" value="GBD_Hemicentin"/>
    <property type="match status" value="1"/>
</dbReference>
<protein>
    <recommendedName>
        <fullName evidence="14">von Willebrand factor A domain-containing protein 7</fullName>
    </recommendedName>
</protein>
<keyword evidence="6" id="KW-0472">Membrane</keyword>
<keyword evidence="4" id="KW-0325">Glycoprotein</keyword>
<dbReference type="SUPFAM" id="SSF53300">
    <property type="entry name" value="vWA-like"/>
    <property type="match status" value="1"/>
</dbReference>
<evidence type="ECO:0000256" key="7">
    <source>
        <dbReference type="SAM" id="SignalP"/>
    </source>
</evidence>
<dbReference type="EMBL" id="CALNXJ010000003">
    <property type="protein sequence ID" value="CAH3036458.1"/>
    <property type="molecule type" value="Genomic_DNA"/>
</dbReference>
<keyword evidence="3 7" id="KW-0732">Signal</keyword>
<dbReference type="InterPro" id="IPR057615">
    <property type="entry name" value="Ig_VWA7"/>
</dbReference>
<keyword evidence="2" id="KW-0964">Secreted</keyword>
<feature type="domain" description="VWA7 Ig-like" evidence="9">
    <location>
        <begin position="739"/>
        <end position="833"/>
    </location>
</feature>
<proteinExistence type="predicted"/>
<feature type="domain" description="Hemicentin/VWA7 galactose-binding" evidence="8">
    <location>
        <begin position="529"/>
        <end position="614"/>
    </location>
</feature>
<evidence type="ECO:0000256" key="1">
    <source>
        <dbReference type="ARBA" id="ARBA00004613"/>
    </source>
</evidence>
<dbReference type="Pfam" id="PF25107">
    <property type="entry name" value="VWA7_N"/>
    <property type="match status" value="1"/>
</dbReference>
<evidence type="ECO:0000259" key="11">
    <source>
        <dbReference type="Pfam" id="PF25107"/>
    </source>
</evidence>
<dbReference type="InterPro" id="IPR056862">
    <property type="entry name" value="VWA7_N"/>
</dbReference>
<evidence type="ECO:0000259" key="8">
    <source>
        <dbReference type="Pfam" id="PF23560"/>
    </source>
</evidence>
<evidence type="ECO:0000313" key="12">
    <source>
        <dbReference type="EMBL" id="CAH3036458.1"/>
    </source>
</evidence>
<name>A0AAU9VUK5_9CNID</name>
<dbReference type="InterPro" id="IPR056861">
    <property type="entry name" value="HMCN1-like_VWA"/>
</dbReference>
<evidence type="ECO:0000256" key="3">
    <source>
        <dbReference type="ARBA" id="ARBA00022729"/>
    </source>
</evidence>
<reference evidence="12 13" key="1">
    <citation type="submission" date="2022-05" db="EMBL/GenBank/DDBJ databases">
        <authorList>
            <consortium name="Genoscope - CEA"/>
            <person name="William W."/>
        </authorList>
    </citation>
    <scope>NUCLEOTIDE SEQUENCE [LARGE SCALE GENOMIC DNA]</scope>
</reference>
<dbReference type="InterPro" id="IPR036465">
    <property type="entry name" value="vWFA_dom_sf"/>
</dbReference>
<keyword evidence="13" id="KW-1185">Reference proteome</keyword>